<evidence type="ECO:0000256" key="2">
    <source>
        <dbReference type="SAM" id="Phobius"/>
    </source>
</evidence>
<keyword evidence="2" id="KW-1133">Transmembrane helix</keyword>
<name>A0A8E2AVD3_9APHY</name>
<feature type="compositionally biased region" description="Polar residues" evidence="1">
    <location>
        <begin position="196"/>
        <end position="215"/>
    </location>
</feature>
<dbReference type="OrthoDB" id="9988102at2759"/>
<feature type="region of interest" description="Disordered" evidence="1">
    <location>
        <begin position="116"/>
        <end position="179"/>
    </location>
</feature>
<feature type="transmembrane region" description="Helical" evidence="2">
    <location>
        <begin position="534"/>
        <end position="557"/>
    </location>
</feature>
<reference evidence="3 4" key="1">
    <citation type="submission" date="2016-07" db="EMBL/GenBank/DDBJ databases">
        <title>Draft genome of the white-rot fungus Obba rivulosa 3A-2.</title>
        <authorList>
            <consortium name="DOE Joint Genome Institute"/>
            <person name="Miettinen O."/>
            <person name="Riley R."/>
            <person name="Acob R."/>
            <person name="Barry K."/>
            <person name="Cullen D."/>
            <person name="De Vries R."/>
            <person name="Hainaut M."/>
            <person name="Hatakka A."/>
            <person name="Henrissat B."/>
            <person name="Hilden K."/>
            <person name="Kuo R."/>
            <person name="Labutti K."/>
            <person name="Lipzen A."/>
            <person name="Makela M.R."/>
            <person name="Sandor L."/>
            <person name="Spatafora J.W."/>
            <person name="Grigoriev I.V."/>
            <person name="Hibbett D.S."/>
        </authorList>
    </citation>
    <scope>NUCLEOTIDE SEQUENCE [LARGE SCALE GENOMIC DNA]</scope>
    <source>
        <strain evidence="3 4">3A-2</strain>
    </source>
</reference>
<protein>
    <submittedName>
        <fullName evidence="3">Uncharacterized protein</fullName>
    </submittedName>
</protein>
<proteinExistence type="predicted"/>
<dbReference type="AlphaFoldDB" id="A0A8E2AVD3"/>
<evidence type="ECO:0000313" key="3">
    <source>
        <dbReference type="EMBL" id="OCH91713.1"/>
    </source>
</evidence>
<evidence type="ECO:0000256" key="1">
    <source>
        <dbReference type="SAM" id="MobiDB-lite"/>
    </source>
</evidence>
<dbReference type="EMBL" id="KV722381">
    <property type="protein sequence ID" value="OCH91713.1"/>
    <property type="molecule type" value="Genomic_DNA"/>
</dbReference>
<dbReference type="Proteomes" id="UP000250043">
    <property type="component" value="Unassembled WGS sequence"/>
</dbReference>
<keyword evidence="4" id="KW-1185">Reference proteome</keyword>
<sequence>MGQNQSTYLLVSDDEYDKLVEQVLAAKHPEQNSGMGGEPVTTPHDTPPTVQAILTNEHDNNDINHDPISLMPPPFTQGALNPPHVTAPQYQDYATQAISQYVEHTILDDIVSTHPPTVPSASYHPARRSSTYHQAPDGYSPPPAPRIPHRITAEEARARRHYATSPPNRATRYTSSVSGPYYSPPPPIIYNITYTRPHTSGMHSNNMQQDVNHQNRPNRHAGPPPLRRKRAAALPLRQGTLPPHPPRASSSPPVPPHSQFAPPAPPVTSPPEPVYATSHSQVAAAAHLEEARRTPPHPVEGEIADRRQSVANPPILPENLKKKVREIKRGSSTGRPYGSKAEASGLRVPNSAIAKQFEIERREEIRDQASTPKKPWDPAWETFPLVCFRGPRREIILIERTWDDKRLMEELRRHYDILRGTRRKWLSIKNIRGVRTVQTTKDYIYPVLADITTNAEEAMPGPHRNMRFREYLKNPGQLEGDHDFMRSFTQNVYHGVEFIERWQVSRIVIVIAVPLTVSLIVAISYAIGTGDVSSAFTIAGKFFAAVPIFCGSLLFFAQAI</sequence>
<keyword evidence="2" id="KW-0472">Membrane</keyword>
<feature type="compositionally biased region" description="Pro residues" evidence="1">
    <location>
        <begin position="242"/>
        <end position="273"/>
    </location>
</feature>
<feature type="compositionally biased region" description="Basic and acidic residues" evidence="1">
    <location>
        <begin position="287"/>
        <end position="308"/>
    </location>
</feature>
<accession>A0A8E2AVD3</accession>
<feature type="region of interest" description="Disordered" evidence="1">
    <location>
        <begin position="192"/>
        <end position="345"/>
    </location>
</feature>
<evidence type="ECO:0000313" key="4">
    <source>
        <dbReference type="Proteomes" id="UP000250043"/>
    </source>
</evidence>
<feature type="transmembrane region" description="Helical" evidence="2">
    <location>
        <begin position="507"/>
        <end position="528"/>
    </location>
</feature>
<organism evidence="3 4">
    <name type="scientific">Obba rivulosa</name>
    <dbReference type="NCBI Taxonomy" id="1052685"/>
    <lineage>
        <taxon>Eukaryota</taxon>
        <taxon>Fungi</taxon>
        <taxon>Dikarya</taxon>
        <taxon>Basidiomycota</taxon>
        <taxon>Agaricomycotina</taxon>
        <taxon>Agaricomycetes</taxon>
        <taxon>Polyporales</taxon>
        <taxon>Gelatoporiaceae</taxon>
        <taxon>Obba</taxon>
    </lineage>
</organism>
<gene>
    <name evidence="3" type="ORF">OBBRIDRAFT_514563</name>
</gene>
<keyword evidence="2" id="KW-0812">Transmembrane</keyword>